<dbReference type="InterPro" id="IPR023210">
    <property type="entry name" value="NADP_OxRdtase_dom"/>
</dbReference>
<dbReference type="InterPro" id="IPR017896">
    <property type="entry name" value="4Fe4S_Fe-S-bd"/>
</dbReference>
<keyword evidence="6" id="KW-1185">Reference proteome</keyword>
<name>A0AA97D6F1_9FIRM</name>
<reference evidence="6" key="2">
    <citation type="submission" date="2024-06" db="EMBL/GenBank/DDBJ databases">
        <title>Caproicibacterium argilliputei sp. nov, a novel caproic acid producing anaerobic bacterium isolated from pit mud.</title>
        <authorList>
            <person name="Zeng C."/>
        </authorList>
    </citation>
    <scope>NUCLEOTIDE SEQUENCE [LARGE SCALE GENOMIC DNA]</scope>
    <source>
        <strain evidence="6">ZCY20-5</strain>
    </source>
</reference>
<dbReference type="Gene3D" id="3.20.20.100">
    <property type="entry name" value="NADP-dependent oxidoreductase domain"/>
    <property type="match status" value="1"/>
</dbReference>
<dbReference type="SUPFAM" id="SSF51430">
    <property type="entry name" value="NAD(P)-linked oxidoreductase"/>
    <property type="match status" value="1"/>
</dbReference>
<dbReference type="Gene3D" id="3.30.70.20">
    <property type="match status" value="1"/>
</dbReference>
<dbReference type="InterPro" id="IPR036812">
    <property type="entry name" value="NAD(P)_OxRdtase_dom_sf"/>
</dbReference>
<dbReference type="Pfam" id="PF00248">
    <property type="entry name" value="Aldo_ket_red"/>
    <property type="match status" value="1"/>
</dbReference>
<evidence type="ECO:0000256" key="1">
    <source>
        <dbReference type="ARBA" id="ARBA00022723"/>
    </source>
</evidence>
<dbReference type="AlphaFoldDB" id="A0AA97D6F1"/>
<dbReference type="SUPFAM" id="SSF46548">
    <property type="entry name" value="alpha-helical ferredoxin"/>
    <property type="match status" value="1"/>
</dbReference>
<keyword evidence="2" id="KW-0408">Iron</keyword>
<dbReference type="GO" id="GO:0051536">
    <property type="term" value="F:iron-sulfur cluster binding"/>
    <property type="evidence" value="ECO:0007669"/>
    <property type="project" value="UniProtKB-KW"/>
</dbReference>
<evidence type="ECO:0000313" key="5">
    <source>
        <dbReference type="EMBL" id="WOC31136.1"/>
    </source>
</evidence>
<dbReference type="CDD" id="cd19096">
    <property type="entry name" value="AKR_Fe-S_oxidoreductase"/>
    <property type="match status" value="1"/>
</dbReference>
<dbReference type="Pfam" id="PF13534">
    <property type="entry name" value="Fer4_17"/>
    <property type="match status" value="1"/>
</dbReference>
<dbReference type="Proteomes" id="UP001300604">
    <property type="component" value="Chromosome"/>
</dbReference>
<dbReference type="RefSeq" id="WP_316934909.1">
    <property type="nucleotide sequence ID" value="NZ_CP135996.1"/>
</dbReference>
<organism evidence="5 6">
    <name type="scientific">Caproicibacterium argilliputei</name>
    <dbReference type="NCBI Taxonomy" id="3030016"/>
    <lineage>
        <taxon>Bacteria</taxon>
        <taxon>Bacillati</taxon>
        <taxon>Bacillota</taxon>
        <taxon>Clostridia</taxon>
        <taxon>Eubacteriales</taxon>
        <taxon>Oscillospiraceae</taxon>
        <taxon>Caproicibacterium</taxon>
    </lineage>
</organism>
<protein>
    <submittedName>
        <fullName evidence="5">Aldo/keto reductase</fullName>
    </submittedName>
</protein>
<gene>
    <name evidence="5" type="ORF">PXC00_07830</name>
</gene>
<dbReference type="GO" id="GO:0046872">
    <property type="term" value="F:metal ion binding"/>
    <property type="evidence" value="ECO:0007669"/>
    <property type="project" value="UniProtKB-KW"/>
</dbReference>
<evidence type="ECO:0000256" key="2">
    <source>
        <dbReference type="ARBA" id="ARBA00023004"/>
    </source>
</evidence>
<evidence type="ECO:0000313" key="6">
    <source>
        <dbReference type="Proteomes" id="UP001300604"/>
    </source>
</evidence>
<reference evidence="5 6" key="1">
    <citation type="submission" date="2024-06" db="EMBL/GenBank/DDBJ databases">
        <title>Caproicibacterium argilliputei sp. nov, a novel caproic acid producing anaerobic bacterium isolated from pit mud.</title>
        <authorList>
            <person name="Xia S."/>
        </authorList>
    </citation>
    <scope>NUCLEOTIDE SEQUENCE [LARGE SCALE GENOMIC DNA]</scope>
    <source>
        <strain evidence="5 6">ZCY20-5</strain>
    </source>
</reference>
<feature type="domain" description="4Fe-4S ferredoxin-type" evidence="4">
    <location>
        <begin position="302"/>
        <end position="333"/>
    </location>
</feature>
<dbReference type="KEGG" id="carl:PXC00_07830"/>
<dbReference type="InterPro" id="IPR053135">
    <property type="entry name" value="AKR2_Oxidoreductase"/>
</dbReference>
<dbReference type="PROSITE" id="PS00198">
    <property type="entry name" value="4FE4S_FER_1"/>
    <property type="match status" value="2"/>
</dbReference>
<sequence>MADIFLENGFTYFDTAYVYHGGKSETAFRSAVVDRYPRDRFTIADKLPGWILKSESDVQKVFDEQLKRTGAGYFDFYLLHNAEAKHLKTYNRLNCWQWAQKMKRNGLIRHFGFSFHDTPQLLDQILTAHPEAEFVQLQLNYFDWDNVSANSGKCYEVARKHGKPVIVMEPVKGGALASLPAGLEEKMRSVAPGRSIPSWALRFCASLDGVMVVLSGMSSESQMRENLHTMKDPEPLTQKERACLREVAERLRSVPVVGCTACRYCVDGCPQHIKIPDIIREYNDFLRYGDQQRLHESYRALTEDGHTAGSCLQCGQCEGVCPQHLPVIRILRRTSTVFD</sequence>
<dbReference type="PROSITE" id="PS51379">
    <property type="entry name" value="4FE4S_FER_2"/>
    <property type="match status" value="1"/>
</dbReference>
<keyword evidence="3" id="KW-0411">Iron-sulfur</keyword>
<evidence type="ECO:0000259" key="4">
    <source>
        <dbReference type="PROSITE" id="PS51379"/>
    </source>
</evidence>
<evidence type="ECO:0000256" key="3">
    <source>
        <dbReference type="ARBA" id="ARBA00023014"/>
    </source>
</evidence>
<accession>A0AA97D6F1</accession>
<reference evidence="6" key="3">
    <citation type="submission" date="2024-06" db="EMBL/GenBank/DDBJ databases">
        <authorList>
            <person name="Zeng C."/>
        </authorList>
    </citation>
    <scope>NUCLEOTIDE SEQUENCE [LARGE SCALE GENOMIC DNA]</scope>
    <source>
        <strain evidence="6">ZCY20-5</strain>
    </source>
</reference>
<proteinExistence type="predicted"/>
<dbReference type="PANTHER" id="PTHR43312:SF2">
    <property type="entry name" value="OXIDOREDUCTASE"/>
    <property type="match status" value="1"/>
</dbReference>
<keyword evidence="1" id="KW-0479">Metal-binding</keyword>
<dbReference type="PANTHER" id="PTHR43312">
    <property type="entry name" value="D-THREO-ALDOSE 1-DEHYDROGENASE"/>
    <property type="match status" value="1"/>
</dbReference>
<dbReference type="EMBL" id="CP135996">
    <property type="protein sequence ID" value="WOC31136.1"/>
    <property type="molecule type" value="Genomic_DNA"/>
</dbReference>
<dbReference type="InterPro" id="IPR017900">
    <property type="entry name" value="4Fe4S_Fe_S_CS"/>
</dbReference>